<evidence type="ECO:0000313" key="3">
    <source>
        <dbReference type="Proteomes" id="UP000887226"/>
    </source>
</evidence>
<dbReference type="Proteomes" id="UP000887226">
    <property type="component" value="Unassembled WGS sequence"/>
</dbReference>
<proteinExistence type="predicted"/>
<keyword evidence="3" id="KW-1185">Reference proteome</keyword>
<reference evidence="2" key="1">
    <citation type="journal article" date="2021" name="IMA Fungus">
        <title>Genomic characterization of three marine fungi, including Emericellopsis atlantica sp. nov. with signatures of a generalist lifestyle and marine biomass degradation.</title>
        <authorList>
            <person name="Hagestad O.C."/>
            <person name="Hou L."/>
            <person name="Andersen J.H."/>
            <person name="Hansen E.H."/>
            <person name="Altermark B."/>
            <person name="Li C."/>
            <person name="Kuhnert E."/>
            <person name="Cox R.J."/>
            <person name="Crous P.W."/>
            <person name="Spatafora J.W."/>
            <person name="Lail K."/>
            <person name="Amirebrahimi M."/>
            <person name="Lipzen A."/>
            <person name="Pangilinan J."/>
            <person name="Andreopoulos W."/>
            <person name="Hayes R.D."/>
            <person name="Ng V."/>
            <person name="Grigoriev I.V."/>
            <person name="Jackson S.A."/>
            <person name="Sutton T.D.S."/>
            <person name="Dobson A.D.W."/>
            <person name="Rama T."/>
        </authorList>
    </citation>
    <scope>NUCLEOTIDE SEQUENCE</scope>
    <source>
        <strain evidence="2">TRa3180A</strain>
    </source>
</reference>
<gene>
    <name evidence="2" type="ORF">BJ878DRAFT_550480</name>
</gene>
<sequence length="262" mass="28832">MSKPGSTISVIDASTFATAIQSSTSASQTSQFLNLMHKLAVHRQSNMNYQEWQTINLRTTAGRLYIKSPGRLEYPTLKGAFDKQRPVSKEDVLQKSEFKSKYLGPVATSRVQAAAPEQTDIQTLQSLGPPSNTDNAQASASTDSTISWQPWASQTNPTAHVFTPAALMMVLKSTSLKPFWGFRTVSMMSSLFLPFRSNAGLMVSGPPSRSNTWLMWERCVGYDSAGSRHRKHPTIRNQLSTLALDGDTHNGTVRTGKLDMSK</sequence>
<accession>A0A9P7Z2X7</accession>
<comment type="caution">
    <text evidence="2">The sequence shown here is derived from an EMBL/GenBank/DDBJ whole genome shotgun (WGS) entry which is preliminary data.</text>
</comment>
<feature type="region of interest" description="Disordered" evidence="1">
    <location>
        <begin position="123"/>
        <end position="145"/>
    </location>
</feature>
<protein>
    <submittedName>
        <fullName evidence="2">Uncharacterized protein</fullName>
    </submittedName>
</protein>
<dbReference type="AlphaFoldDB" id="A0A9P7Z2X7"/>
<organism evidence="2 3">
    <name type="scientific">Calycina marina</name>
    <dbReference type="NCBI Taxonomy" id="1763456"/>
    <lineage>
        <taxon>Eukaryota</taxon>
        <taxon>Fungi</taxon>
        <taxon>Dikarya</taxon>
        <taxon>Ascomycota</taxon>
        <taxon>Pezizomycotina</taxon>
        <taxon>Leotiomycetes</taxon>
        <taxon>Helotiales</taxon>
        <taxon>Pezizellaceae</taxon>
        <taxon>Calycina</taxon>
    </lineage>
</organism>
<evidence type="ECO:0000256" key="1">
    <source>
        <dbReference type="SAM" id="MobiDB-lite"/>
    </source>
</evidence>
<dbReference type="EMBL" id="MU253907">
    <property type="protein sequence ID" value="KAG9244419.1"/>
    <property type="molecule type" value="Genomic_DNA"/>
</dbReference>
<name>A0A9P7Z2X7_9HELO</name>
<evidence type="ECO:0000313" key="2">
    <source>
        <dbReference type="EMBL" id="KAG9244419.1"/>
    </source>
</evidence>